<dbReference type="GO" id="GO:0003700">
    <property type="term" value="F:DNA-binding transcription factor activity"/>
    <property type="evidence" value="ECO:0007669"/>
    <property type="project" value="InterPro"/>
</dbReference>
<dbReference type="Gene3D" id="3.40.190.290">
    <property type="match status" value="1"/>
</dbReference>
<dbReference type="InterPro" id="IPR058163">
    <property type="entry name" value="LysR-type_TF_proteobact-type"/>
</dbReference>
<dbReference type="PANTHER" id="PTHR30537">
    <property type="entry name" value="HTH-TYPE TRANSCRIPTIONAL REGULATOR"/>
    <property type="match status" value="1"/>
</dbReference>
<keyword evidence="2" id="KW-0805">Transcription regulation</keyword>
<proteinExistence type="inferred from homology"/>
<evidence type="ECO:0000256" key="2">
    <source>
        <dbReference type="ARBA" id="ARBA00023015"/>
    </source>
</evidence>
<dbReference type="OrthoDB" id="9812435at2"/>
<name>A0A8G1ZFN9_9SPHN</name>
<dbReference type="Pfam" id="PF03466">
    <property type="entry name" value="LysR_substrate"/>
    <property type="match status" value="1"/>
</dbReference>
<evidence type="ECO:0000256" key="3">
    <source>
        <dbReference type="ARBA" id="ARBA00023125"/>
    </source>
</evidence>
<evidence type="ECO:0000256" key="4">
    <source>
        <dbReference type="ARBA" id="ARBA00023163"/>
    </source>
</evidence>
<dbReference type="GO" id="GO:0043565">
    <property type="term" value="F:sequence-specific DNA binding"/>
    <property type="evidence" value="ECO:0007669"/>
    <property type="project" value="TreeGrafter"/>
</dbReference>
<dbReference type="InterPro" id="IPR000847">
    <property type="entry name" value="LysR_HTH_N"/>
</dbReference>
<keyword evidence="3" id="KW-0238">DNA-binding</keyword>
<protein>
    <submittedName>
        <fullName evidence="6">LysR family transcriptional regulator</fullName>
    </submittedName>
</protein>
<dbReference type="PROSITE" id="PS50931">
    <property type="entry name" value="HTH_LYSR"/>
    <property type="match status" value="1"/>
</dbReference>
<dbReference type="AlphaFoldDB" id="A0A8G1ZFN9"/>
<comment type="caution">
    <text evidence="6">The sequence shown here is derived from an EMBL/GenBank/DDBJ whole genome shotgun (WGS) entry which is preliminary data.</text>
</comment>
<evidence type="ECO:0000256" key="1">
    <source>
        <dbReference type="ARBA" id="ARBA00009437"/>
    </source>
</evidence>
<sequence length="309" mass="34083">MADLIEALSTFIRVAECRSFSAVASEMHASHTTIARRIDFLEDRFQARLFQRSTRHMKMTDDGERLLGHARSILANIDLAETELGQRSSDAEGLLRIGVTTALGLFFSRNLLGKLYELHPRLRIHLLMSDAPANMVEEGIDISFRIGEISGDSLIQRRIGDVARSLVASPRYLRDRAFPGTASELGSHELVDYCYDKLPGSWTIENKAIPIDPRFTCNSSEAAHQAVLAGLGIGLLPVFQIQGDVAAGTLVHILPGVMIEPLRLSMTWPPGHRLSTKARTFIEFASTYIAPLVCHRTGVPAESINPANR</sequence>
<dbReference type="InterPro" id="IPR036388">
    <property type="entry name" value="WH-like_DNA-bd_sf"/>
</dbReference>
<dbReference type="EMBL" id="SEOO01000016">
    <property type="protein sequence ID" value="RYM10684.1"/>
    <property type="molecule type" value="Genomic_DNA"/>
</dbReference>
<dbReference type="InterPro" id="IPR005119">
    <property type="entry name" value="LysR_subst-bd"/>
</dbReference>
<evidence type="ECO:0000259" key="5">
    <source>
        <dbReference type="PROSITE" id="PS50931"/>
    </source>
</evidence>
<feature type="domain" description="HTH lysR-type" evidence="5">
    <location>
        <begin position="3"/>
        <end position="60"/>
    </location>
</feature>
<dbReference type="InterPro" id="IPR036390">
    <property type="entry name" value="WH_DNA-bd_sf"/>
</dbReference>
<comment type="similarity">
    <text evidence="1">Belongs to the LysR transcriptional regulatory family.</text>
</comment>
<accession>A0A8G1ZFN9</accession>
<dbReference type="Pfam" id="PF00126">
    <property type="entry name" value="HTH_1"/>
    <property type="match status" value="1"/>
</dbReference>
<keyword evidence="4" id="KW-0804">Transcription</keyword>
<dbReference type="CDD" id="cd08422">
    <property type="entry name" value="PBP2_CrgA_like"/>
    <property type="match status" value="1"/>
</dbReference>
<gene>
    <name evidence="6" type="ORF">EWH12_11055</name>
</gene>
<dbReference type="FunFam" id="1.10.10.10:FF:000001">
    <property type="entry name" value="LysR family transcriptional regulator"/>
    <property type="match status" value="1"/>
</dbReference>
<evidence type="ECO:0000313" key="6">
    <source>
        <dbReference type="EMBL" id="RYM10684.1"/>
    </source>
</evidence>
<dbReference type="Gene3D" id="1.10.10.10">
    <property type="entry name" value="Winged helix-like DNA-binding domain superfamily/Winged helix DNA-binding domain"/>
    <property type="match status" value="1"/>
</dbReference>
<dbReference type="RefSeq" id="WP_129926597.1">
    <property type="nucleotide sequence ID" value="NZ_SEOO01000016.1"/>
</dbReference>
<evidence type="ECO:0000313" key="7">
    <source>
        <dbReference type="Proteomes" id="UP000291572"/>
    </source>
</evidence>
<dbReference type="PANTHER" id="PTHR30537:SF5">
    <property type="entry name" value="HTH-TYPE TRANSCRIPTIONAL ACTIVATOR TTDR-RELATED"/>
    <property type="match status" value="1"/>
</dbReference>
<dbReference type="SUPFAM" id="SSF53850">
    <property type="entry name" value="Periplasmic binding protein-like II"/>
    <property type="match status" value="1"/>
</dbReference>
<organism evidence="6 7">
    <name type="scientific">Sphingobium cupriresistens</name>
    <dbReference type="NCBI Taxonomy" id="1132417"/>
    <lineage>
        <taxon>Bacteria</taxon>
        <taxon>Pseudomonadati</taxon>
        <taxon>Pseudomonadota</taxon>
        <taxon>Alphaproteobacteria</taxon>
        <taxon>Sphingomonadales</taxon>
        <taxon>Sphingomonadaceae</taxon>
        <taxon>Sphingobium</taxon>
    </lineage>
</organism>
<dbReference type="GO" id="GO:0006351">
    <property type="term" value="P:DNA-templated transcription"/>
    <property type="evidence" value="ECO:0007669"/>
    <property type="project" value="TreeGrafter"/>
</dbReference>
<dbReference type="Proteomes" id="UP000291572">
    <property type="component" value="Unassembled WGS sequence"/>
</dbReference>
<dbReference type="SUPFAM" id="SSF46785">
    <property type="entry name" value="Winged helix' DNA-binding domain"/>
    <property type="match status" value="1"/>
</dbReference>
<reference evidence="6 7" key="1">
    <citation type="submission" date="2019-02" db="EMBL/GenBank/DDBJ databases">
        <authorList>
            <person name="Feng G."/>
        </authorList>
    </citation>
    <scope>NUCLEOTIDE SEQUENCE [LARGE SCALE GENOMIC DNA]</scope>
    <source>
        <strain evidence="6 7">CCTCC AB 2011146</strain>
    </source>
</reference>